<name>A0A1X7UKX5_AMPQE</name>
<evidence type="ECO:0000313" key="1">
    <source>
        <dbReference type="EnsemblMetazoa" id="Aqu2.1.28149_001"/>
    </source>
</evidence>
<dbReference type="AlphaFoldDB" id="A0A1X7UKX5"/>
<sequence>MERTSLCGSFTRHLLRAKGLWGLVNDDETLRPDACEDQKAEFKKWQEKTFSIVALAISPAQLNLITSYDKPKPAWYALCEHFEKDTFANKLLFKKQYLKDGTSIENHMNELKEIADRLAVLGVAVSEEDQVVTLLGSLPPSFHMPVTTFELVMNCYLTTFSSH</sequence>
<protein>
    <recommendedName>
        <fullName evidence="2">Reverse transcriptase Ty1/copia-type domain-containing protein</fullName>
    </recommendedName>
</protein>
<accession>A0A1X7UKX5</accession>
<dbReference type="EnsemblMetazoa" id="Aqu2.1.28149_001">
    <property type="protein sequence ID" value="Aqu2.1.28149_001"/>
    <property type="gene ID" value="Aqu2.1.28149"/>
</dbReference>
<proteinExistence type="predicted"/>
<organism evidence="1">
    <name type="scientific">Amphimedon queenslandica</name>
    <name type="common">Sponge</name>
    <dbReference type="NCBI Taxonomy" id="400682"/>
    <lineage>
        <taxon>Eukaryota</taxon>
        <taxon>Metazoa</taxon>
        <taxon>Porifera</taxon>
        <taxon>Demospongiae</taxon>
        <taxon>Heteroscleromorpha</taxon>
        <taxon>Haplosclerida</taxon>
        <taxon>Niphatidae</taxon>
        <taxon>Amphimedon</taxon>
    </lineage>
</organism>
<reference evidence="1" key="1">
    <citation type="submission" date="2017-05" db="UniProtKB">
        <authorList>
            <consortium name="EnsemblMetazoa"/>
        </authorList>
    </citation>
    <scope>IDENTIFICATION</scope>
</reference>
<dbReference type="Pfam" id="PF14223">
    <property type="entry name" value="Retrotran_gag_2"/>
    <property type="match status" value="1"/>
</dbReference>
<dbReference type="InParanoid" id="A0A1X7UKX5"/>
<evidence type="ECO:0008006" key="2">
    <source>
        <dbReference type="Google" id="ProtNLM"/>
    </source>
</evidence>